<comment type="caution">
    <text evidence="3">The sequence shown here is derived from an EMBL/GenBank/DDBJ whole genome shotgun (WGS) entry which is preliminary data.</text>
</comment>
<evidence type="ECO:0008006" key="5">
    <source>
        <dbReference type="Google" id="ProtNLM"/>
    </source>
</evidence>
<feature type="compositionally biased region" description="Polar residues" evidence="2">
    <location>
        <begin position="987"/>
        <end position="996"/>
    </location>
</feature>
<gene>
    <name evidence="3" type="ORF">Pcinc_029928</name>
</gene>
<evidence type="ECO:0000313" key="3">
    <source>
        <dbReference type="EMBL" id="KAK3864382.1"/>
    </source>
</evidence>
<feature type="compositionally biased region" description="Polar residues" evidence="2">
    <location>
        <begin position="955"/>
        <end position="970"/>
    </location>
</feature>
<feature type="coiled-coil region" evidence="1">
    <location>
        <begin position="704"/>
        <end position="787"/>
    </location>
</feature>
<evidence type="ECO:0000256" key="2">
    <source>
        <dbReference type="SAM" id="MobiDB-lite"/>
    </source>
</evidence>
<feature type="compositionally biased region" description="Basic residues" evidence="2">
    <location>
        <begin position="918"/>
        <end position="927"/>
    </location>
</feature>
<sequence length="1005" mass="113516">MKENHVIYKSITPASSQPSVSITKKILRRQDAVVAPVPGTRLGDLGGHPAMSIFRQESLSDEVNRESANLTTVAGGGMALQFKTSVSSTTSSSTQTSSETVVHRMSGISVQTSGNGHDAVCSAGIHTSSPEYLLQHPHQTYQTHQPTQTTQPPHSVQQPHPIQQTHPVQQNHPIQQSQPHSALHPLPDWTTGGPPEQKDNMAVFEGEMRKKDQLIEELMKLHPSHGLNKVRVGEAEEALRSDLAGMMVKVERLEQQVRDCGASVASKDARLTELTRQLDAHRQEHARQAATIVTLRQKFQEEEAATVSLRANQRRGEFTVGALTRENRQQADRVNDLENRLRFRTHLEERESAEQRSDTAQKRLVELVRVVTSCLSMGDLDPRDAHEKLSTKLAQLVQECARLRSEVVRTSEALEQQEGEAGAARQTVSRLVNELDDEKRTVEEQKIALEEYRKEVDDLKNKQRAMEEEVKSVRERLHNTNKSYNTTLEELHTVERQLQRAKDEVVVTEHRRQQTEVEGRGFLTTVATLLSSPDNRIVPDLQAVTDSIQGLVASNREEAEHVERLTSQVTSLGEQSRRHTELYETAVKRGRQSDADLHALATRCRQLEADQAAAEASREGVMIQKEKVERTLGRVVEALGLAEMGHEVTNDVEMIVCRCHQLAKLEGEKIVDKTTTVYQLQRKVKGLREAVERKDLHVDMLRRKLALTEDAARASRHLEEERDEILTKYKRQCRMMERLNGEVAETRLQLRDLKAQMAQAAEDKARLNQLQKKVEEMTTKIDELDVIRSRQQKKISHLKEQVKAQGEHVLEERRLNENSMEGVTQELALTKQNLRDITRRDKQLTEFRRTVVELLGMEGEGGPEGDYEAVCRLERVVGAHKELTDLSRRLDEITAPSRPSSARTLASRSPPLRSPSQQHHHHHHHQGFRGDSPNRLSPDQSFLDLSEELRALADDTNNQRPLPSRSTTTHLGGITHTRCPPRPPSAHSRTPSPTKRPSTDEDEDS</sequence>
<dbReference type="AlphaFoldDB" id="A0AAE1K509"/>
<feature type="compositionally biased region" description="Polar residues" evidence="2">
    <location>
        <begin position="897"/>
        <end position="906"/>
    </location>
</feature>
<feature type="compositionally biased region" description="Polar residues" evidence="2">
    <location>
        <begin position="165"/>
        <end position="180"/>
    </location>
</feature>
<proteinExistence type="predicted"/>
<accession>A0AAE1K509</accession>
<evidence type="ECO:0000256" key="1">
    <source>
        <dbReference type="SAM" id="Coils"/>
    </source>
</evidence>
<dbReference type="InterPro" id="IPR039139">
    <property type="entry name" value="CCDC170-like"/>
</dbReference>
<feature type="region of interest" description="Disordered" evidence="2">
    <location>
        <begin position="888"/>
        <end position="940"/>
    </location>
</feature>
<feature type="compositionally biased region" description="Low complexity" evidence="2">
    <location>
        <begin position="907"/>
        <end position="917"/>
    </location>
</feature>
<keyword evidence="1" id="KW-0175">Coiled coil</keyword>
<feature type="coiled-coil region" evidence="1">
    <location>
        <begin position="320"/>
        <end position="518"/>
    </location>
</feature>
<name>A0AAE1K509_PETCI</name>
<protein>
    <recommendedName>
        <fullName evidence="5">Coiled-coil domain-containing protein 170</fullName>
    </recommendedName>
</protein>
<reference evidence="3" key="1">
    <citation type="submission" date="2023-10" db="EMBL/GenBank/DDBJ databases">
        <title>Genome assemblies of two species of porcelain crab, Petrolisthes cinctipes and Petrolisthes manimaculis (Anomura: Porcellanidae).</title>
        <authorList>
            <person name="Angst P."/>
        </authorList>
    </citation>
    <scope>NUCLEOTIDE SEQUENCE</scope>
    <source>
        <strain evidence="3">PB745_01</strain>
        <tissue evidence="3">Gill</tissue>
    </source>
</reference>
<feature type="coiled-coil region" evidence="1">
    <location>
        <begin position="236"/>
        <end position="291"/>
    </location>
</feature>
<dbReference type="EMBL" id="JAWQEG010003806">
    <property type="protein sequence ID" value="KAK3864382.1"/>
    <property type="molecule type" value="Genomic_DNA"/>
</dbReference>
<feature type="region of interest" description="Disordered" evidence="2">
    <location>
        <begin position="140"/>
        <end position="198"/>
    </location>
</feature>
<feature type="region of interest" description="Disordered" evidence="2">
    <location>
        <begin position="954"/>
        <end position="1005"/>
    </location>
</feature>
<dbReference type="Proteomes" id="UP001286313">
    <property type="component" value="Unassembled WGS sequence"/>
</dbReference>
<dbReference type="SUPFAM" id="SSF81995">
    <property type="entry name" value="beta-sandwich domain of Sec23/24"/>
    <property type="match status" value="1"/>
</dbReference>
<feature type="compositionally biased region" description="Low complexity" evidence="2">
    <location>
        <begin position="140"/>
        <end position="164"/>
    </location>
</feature>
<dbReference type="PANTHER" id="PTHR18863">
    <property type="entry name" value="TSEC-2-RELATED"/>
    <property type="match status" value="1"/>
</dbReference>
<organism evidence="3 4">
    <name type="scientific">Petrolisthes cinctipes</name>
    <name type="common">Flat porcelain crab</name>
    <dbReference type="NCBI Taxonomy" id="88211"/>
    <lineage>
        <taxon>Eukaryota</taxon>
        <taxon>Metazoa</taxon>
        <taxon>Ecdysozoa</taxon>
        <taxon>Arthropoda</taxon>
        <taxon>Crustacea</taxon>
        <taxon>Multicrustacea</taxon>
        <taxon>Malacostraca</taxon>
        <taxon>Eumalacostraca</taxon>
        <taxon>Eucarida</taxon>
        <taxon>Decapoda</taxon>
        <taxon>Pleocyemata</taxon>
        <taxon>Anomura</taxon>
        <taxon>Galatheoidea</taxon>
        <taxon>Porcellanidae</taxon>
        <taxon>Petrolisthes</taxon>
    </lineage>
</organism>
<evidence type="ECO:0000313" key="4">
    <source>
        <dbReference type="Proteomes" id="UP001286313"/>
    </source>
</evidence>
<dbReference type="PANTHER" id="PTHR18863:SF6">
    <property type="entry name" value="COILED-COIL DOMAIN-CONTAINING PROTEIN 170"/>
    <property type="match status" value="1"/>
</dbReference>
<keyword evidence="4" id="KW-1185">Reference proteome</keyword>